<sequence length="357" mass="40167">MSSPIIITKRFYYFLPILVILFSCSDKGMEPEKDDELAPTPFNLLEIPNNTIEVELMPSFSWQIATDPDGEKIRYDFILDTKALPTEILKSNLSEANFTVTSSLELNTKYYWKVIAKDESMNTTESEVFNFTTIEALPNEAPENFNLLTVEDNSLDVPLKPSFTWEVANDPENDVVSYDFYLGTEAETITKIASDLDQPSFTMSSDLSYNTTYYWTVVAKDDKDNFTETEIYSFITELMPSGVDVPFAIVDEPPIYPGCEDSNDKKECFTQKIVALIDDNLVYPSSALENGIEGRVNCVFTISTTGAVTNIRVRGPDQSLENEAIRILNLLPNMIPGKQNGEVVNVPYGIPITFKLE</sequence>
<dbReference type="GO" id="GO:0055085">
    <property type="term" value="P:transmembrane transport"/>
    <property type="evidence" value="ECO:0007669"/>
    <property type="project" value="InterPro"/>
</dbReference>
<dbReference type="Gene3D" id="3.30.1150.10">
    <property type="match status" value="1"/>
</dbReference>
<feature type="domain" description="TonB C-terminal" evidence="10">
    <location>
        <begin position="268"/>
        <end position="357"/>
    </location>
</feature>
<dbReference type="PROSITE" id="PS52015">
    <property type="entry name" value="TONB_CTD"/>
    <property type="match status" value="1"/>
</dbReference>
<dbReference type="EMBL" id="CP022957">
    <property type="protein sequence ID" value="ASV30807.1"/>
    <property type="molecule type" value="Genomic_DNA"/>
</dbReference>
<dbReference type="SUPFAM" id="SSF49265">
    <property type="entry name" value="Fibronectin type III"/>
    <property type="match status" value="1"/>
</dbReference>
<keyword evidence="5" id="KW-0997">Cell inner membrane</keyword>
<dbReference type="InterPro" id="IPR013783">
    <property type="entry name" value="Ig-like_fold"/>
</dbReference>
<evidence type="ECO:0000256" key="8">
    <source>
        <dbReference type="ARBA" id="ARBA00022989"/>
    </source>
</evidence>
<protein>
    <recommendedName>
        <fullName evidence="10">TonB C-terminal domain-containing protein</fullName>
    </recommendedName>
</protein>
<dbReference type="GO" id="GO:0031992">
    <property type="term" value="F:energy transducer activity"/>
    <property type="evidence" value="ECO:0007669"/>
    <property type="project" value="TreeGrafter"/>
</dbReference>
<keyword evidence="3" id="KW-0813">Transport</keyword>
<organism evidence="11 12">
    <name type="scientific">Maribacter cobaltidurans</name>
    <dbReference type="NCBI Taxonomy" id="1178778"/>
    <lineage>
        <taxon>Bacteria</taxon>
        <taxon>Pseudomonadati</taxon>
        <taxon>Bacteroidota</taxon>
        <taxon>Flavobacteriia</taxon>
        <taxon>Flavobacteriales</taxon>
        <taxon>Flavobacteriaceae</taxon>
        <taxon>Maribacter</taxon>
    </lineage>
</organism>
<dbReference type="Pfam" id="PF03544">
    <property type="entry name" value="TonB_C"/>
    <property type="match status" value="1"/>
</dbReference>
<comment type="similarity">
    <text evidence="2">Belongs to the TonB family.</text>
</comment>
<dbReference type="Gene3D" id="2.60.40.10">
    <property type="entry name" value="Immunoglobulins"/>
    <property type="match status" value="2"/>
</dbReference>
<keyword evidence="7" id="KW-0653">Protein transport</keyword>
<dbReference type="AlphaFoldDB" id="A0A223V6I0"/>
<proteinExistence type="inferred from homology"/>
<evidence type="ECO:0000256" key="2">
    <source>
        <dbReference type="ARBA" id="ARBA00006555"/>
    </source>
</evidence>
<dbReference type="GO" id="GO:0015031">
    <property type="term" value="P:protein transport"/>
    <property type="evidence" value="ECO:0007669"/>
    <property type="project" value="UniProtKB-KW"/>
</dbReference>
<comment type="subcellular location">
    <subcellularLocation>
        <location evidence="1">Cell inner membrane</location>
        <topology evidence="1">Single-pass membrane protein</topology>
        <orientation evidence="1">Periplasmic side</orientation>
    </subcellularLocation>
</comment>
<gene>
    <name evidence="11" type="ORF">CJ263_11590</name>
</gene>
<evidence type="ECO:0000256" key="1">
    <source>
        <dbReference type="ARBA" id="ARBA00004383"/>
    </source>
</evidence>
<dbReference type="RefSeq" id="WP_094997425.1">
    <property type="nucleotide sequence ID" value="NZ_BMJL01000003.1"/>
</dbReference>
<dbReference type="GO" id="GO:0098797">
    <property type="term" value="C:plasma membrane protein complex"/>
    <property type="evidence" value="ECO:0007669"/>
    <property type="project" value="TreeGrafter"/>
</dbReference>
<dbReference type="InterPro" id="IPR051045">
    <property type="entry name" value="TonB-dependent_transducer"/>
</dbReference>
<evidence type="ECO:0000313" key="11">
    <source>
        <dbReference type="EMBL" id="ASV30807.1"/>
    </source>
</evidence>
<dbReference type="PANTHER" id="PTHR33446">
    <property type="entry name" value="PROTEIN TONB-RELATED"/>
    <property type="match status" value="1"/>
</dbReference>
<dbReference type="Proteomes" id="UP000215244">
    <property type="component" value="Chromosome"/>
</dbReference>
<dbReference type="PANTHER" id="PTHR33446:SF2">
    <property type="entry name" value="PROTEIN TONB"/>
    <property type="match status" value="1"/>
</dbReference>
<reference evidence="11 12" key="1">
    <citation type="submission" date="2017-08" db="EMBL/GenBank/DDBJ databases">
        <title>The complete genome sequence of Maribacter sp. B1, isolated from deep-sea sediment.</title>
        <authorList>
            <person name="Wu Y.-H."/>
            <person name="Cheng H."/>
            <person name="Xu X.-W."/>
        </authorList>
    </citation>
    <scope>NUCLEOTIDE SEQUENCE [LARGE SCALE GENOMIC DNA]</scope>
    <source>
        <strain evidence="11 12">B1</strain>
    </source>
</reference>
<dbReference type="OrthoDB" id="1522859at2"/>
<keyword evidence="9" id="KW-0472">Membrane</keyword>
<dbReference type="NCBIfam" id="TIGR01352">
    <property type="entry name" value="tonB_Cterm"/>
    <property type="match status" value="1"/>
</dbReference>
<dbReference type="InterPro" id="IPR037682">
    <property type="entry name" value="TonB_C"/>
</dbReference>
<evidence type="ECO:0000256" key="6">
    <source>
        <dbReference type="ARBA" id="ARBA00022692"/>
    </source>
</evidence>
<dbReference type="InterPro" id="IPR006260">
    <property type="entry name" value="TonB/TolA_C"/>
</dbReference>
<dbReference type="InterPro" id="IPR036116">
    <property type="entry name" value="FN3_sf"/>
</dbReference>
<name>A0A223V6I0_9FLAO</name>
<evidence type="ECO:0000313" key="12">
    <source>
        <dbReference type="Proteomes" id="UP000215244"/>
    </source>
</evidence>
<keyword evidence="6" id="KW-0812">Transmembrane</keyword>
<accession>A0A223V6I0</accession>
<dbReference type="SUPFAM" id="SSF74653">
    <property type="entry name" value="TolA/TonB C-terminal domain"/>
    <property type="match status" value="1"/>
</dbReference>
<evidence type="ECO:0000256" key="3">
    <source>
        <dbReference type="ARBA" id="ARBA00022448"/>
    </source>
</evidence>
<evidence type="ECO:0000256" key="7">
    <source>
        <dbReference type="ARBA" id="ARBA00022927"/>
    </source>
</evidence>
<dbReference type="KEGG" id="marb:CJ263_11590"/>
<evidence type="ECO:0000259" key="10">
    <source>
        <dbReference type="PROSITE" id="PS52015"/>
    </source>
</evidence>
<evidence type="ECO:0000256" key="5">
    <source>
        <dbReference type="ARBA" id="ARBA00022519"/>
    </source>
</evidence>
<keyword evidence="4" id="KW-1003">Cell membrane</keyword>
<evidence type="ECO:0000256" key="9">
    <source>
        <dbReference type="ARBA" id="ARBA00023136"/>
    </source>
</evidence>
<keyword evidence="12" id="KW-1185">Reference proteome</keyword>
<evidence type="ECO:0000256" key="4">
    <source>
        <dbReference type="ARBA" id="ARBA00022475"/>
    </source>
</evidence>
<keyword evidence="8" id="KW-1133">Transmembrane helix</keyword>